<evidence type="ECO:0000256" key="6">
    <source>
        <dbReference type="ARBA" id="ARBA00023136"/>
    </source>
</evidence>
<evidence type="ECO:0000256" key="8">
    <source>
        <dbReference type="ARBA" id="ARBA00023224"/>
    </source>
</evidence>
<dbReference type="Proteomes" id="UP000283210">
    <property type="component" value="Chromosome 2"/>
</dbReference>
<evidence type="ECO:0000256" key="10">
    <source>
        <dbReference type="SAM" id="MobiDB-lite"/>
    </source>
</evidence>
<keyword evidence="4 11" id="KW-1133">Transmembrane helix</keyword>
<proteinExistence type="inferred from homology"/>
<dbReference type="AlphaFoldDB" id="A0A3S2UPP2"/>
<dbReference type="EMBL" id="CM012438">
    <property type="protein sequence ID" value="RVE75515.1"/>
    <property type="molecule type" value="Genomic_DNA"/>
</dbReference>
<evidence type="ECO:0000256" key="2">
    <source>
        <dbReference type="ARBA" id="ARBA00022475"/>
    </source>
</evidence>
<organism evidence="13 14">
    <name type="scientific">Oryzias javanicus</name>
    <name type="common">Javanese ricefish</name>
    <name type="synonym">Aplocheilus javanicus</name>
    <dbReference type="NCBI Taxonomy" id="123683"/>
    <lineage>
        <taxon>Eukaryota</taxon>
        <taxon>Metazoa</taxon>
        <taxon>Chordata</taxon>
        <taxon>Craniata</taxon>
        <taxon>Vertebrata</taxon>
        <taxon>Euteleostomi</taxon>
        <taxon>Actinopterygii</taxon>
        <taxon>Neopterygii</taxon>
        <taxon>Teleostei</taxon>
        <taxon>Neoteleostei</taxon>
        <taxon>Acanthomorphata</taxon>
        <taxon>Ovalentaria</taxon>
        <taxon>Atherinomorphae</taxon>
        <taxon>Beloniformes</taxon>
        <taxon>Adrianichthyidae</taxon>
        <taxon>Oryziinae</taxon>
        <taxon>Oryzias</taxon>
    </lineage>
</organism>
<dbReference type="InterPro" id="IPR000276">
    <property type="entry name" value="GPCR_Rhodpsn"/>
</dbReference>
<dbReference type="Pfam" id="PF00001">
    <property type="entry name" value="7tm_1"/>
    <property type="match status" value="1"/>
</dbReference>
<reference evidence="13 14" key="2">
    <citation type="submission" date="2019-01" db="EMBL/GenBank/DDBJ databases">
        <title>A chromosome length genome reference of the Java medaka (oryzias javanicus).</title>
        <authorList>
            <person name="Herpin A."/>
            <person name="Takehana Y."/>
            <person name="Naruse K."/>
            <person name="Ansai S."/>
            <person name="Kawaguchi M."/>
        </authorList>
    </citation>
    <scope>NUCLEOTIDE SEQUENCE [LARGE SCALE GENOMIC DNA]</scope>
    <source>
        <strain evidence="13">RS831</strain>
        <tissue evidence="13">Whole body</tissue>
    </source>
</reference>
<evidence type="ECO:0000256" key="3">
    <source>
        <dbReference type="ARBA" id="ARBA00022692"/>
    </source>
</evidence>
<dbReference type="Gene3D" id="1.20.1070.10">
    <property type="entry name" value="Rhodopsin 7-helix transmembrane proteins"/>
    <property type="match status" value="1"/>
</dbReference>
<evidence type="ECO:0000259" key="12">
    <source>
        <dbReference type="PROSITE" id="PS50262"/>
    </source>
</evidence>
<feature type="transmembrane region" description="Helical" evidence="11">
    <location>
        <begin position="170"/>
        <end position="191"/>
    </location>
</feature>
<evidence type="ECO:0000313" key="13">
    <source>
        <dbReference type="EMBL" id="RVE75515.1"/>
    </source>
</evidence>
<dbReference type="PANTHER" id="PTHR24249">
    <property type="entry name" value="HISTAMINE RECEPTOR-RELATED G-PROTEIN COUPLED RECEPTOR"/>
    <property type="match status" value="1"/>
</dbReference>
<keyword evidence="7 9" id="KW-0675">Receptor</keyword>
<keyword evidence="3 9" id="KW-0812">Transmembrane</keyword>
<keyword evidence="5 9" id="KW-0297">G-protein coupled receptor</keyword>
<dbReference type="GO" id="GO:0001594">
    <property type="term" value="F:trace-amine receptor activity"/>
    <property type="evidence" value="ECO:0007669"/>
    <property type="project" value="TreeGrafter"/>
</dbReference>
<evidence type="ECO:0000256" key="1">
    <source>
        <dbReference type="ARBA" id="ARBA00004651"/>
    </source>
</evidence>
<evidence type="ECO:0000256" key="7">
    <source>
        <dbReference type="ARBA" id="ARBA00023170"/>
    </source>
</evidence>
<name>A0A3S2UPP2_ORYJA</name>
<evidence type="ECO:0000313" key="14">
    <source>
        <dbReference type="Proteomes" id="UP000283210"/>
    </source>
</evidence>
<dbReference type="SMART" id="SM01381">
    <property type="entry name" value="7TM_GPCR_Srsx"/>
    <property type="match status" value="1"/>
</dbReference>
<dbReference type="SUPFAM" id="SSF81321">
    <property type="entry name" value="Family A G protein-coupled receptor-like"/>
    <property type="match status" value="1"/>
</dbReference>
<sequence length="343" mass="37917">MASPLRVSLQEDKSPPRSLCPASPPMDGAGGSSLCFPNLNSSCRRLAWPRSETALLYVLLAAVSLLTVTLNLLVVVSISHFRQLHTPTNALLLSLAASDLVVGLTVMPVEGLRYLETCWLLGRLMCALAPFLSYCLISGSLGHMVLISVDRYLAICQPLLYPSRVTLNRVVFLICLCWGCSALYNGCILMGHLRRPHLYRTCHGECVVVISRASGSVDLFFTLVGPCSVMLALYARVFVAAVSQAWRSPAPTVKGSEWKAARTLGIVIAVFLMCFCPYYYPSFAGEDTTTNLSYFAVLSWIMQLNSCINPLIYALFYPWFRKAIRLIFTLKILQPQSSRTKLQ</sequence>
<feature type="transmembrane region" description="Helical" evidence="11">
    <location>
        <begin position="54"/>
        <end position="78"/>
    </location>
</feature>
<keyword evidence="8 9" id="KW-0807">Transducer</keyword>
<feature type="domain" description="G-protein coupled receptors family 1 profile" evidence="12">
    <location>
        <begin position="70"/>
        <end position="313"/>
    </location>
</feature>
<comment type="subcellular location">
    <subcellularLocation>
        <location evidence="1">Cell membrane</location>
        <topology evidence="1">Multi-pass membrane protein</topology>
    </subcellularLocation>
</comment>
<evidence type="ECO:0000256" key="9">
    <source>
        <dbReference type="RuleBase" id="RU000688"/>
    </source>
</evidence>
<accession>A0A3S2UPP2</accession>
<dbReference type="PROSITE" id="PS50262">
    <property type="entry name" value="G_PROTEIN_RECEP_F1_2"/>
    <property type="match status" value="1"/>
</dbReference>
<dbReference type="InterPro" id="IPR050569">
    <property type="entry name" value="TAAR"/>
</dbReference>
<evidence type="ECO:0000256" key="4">
    <source>
        <dbReference type="ARBA" id="ARBA00022989"/>
    </source>
</evidence>
<evidence type="ECO:0000256" key="5">
    <source>
        <dbReference type="ARBA" id="ARBA00023040"/>
    </source>
</evidence>
<reference evidence="13 14" key="1">
    <citation type="submission" date="2018-11" db="EMBL/GenBank/DDBJ databases">
        <authorList>
            <person name="Lopez-Roques C."/>
            <person name="Donnadieu C."/>
            <person name="Bouchez O."/>
            <person name="Klopp C."/>
            <person name="Cabau C."/>
            <person name="Zahm M."/>
        </authorList>
    </citation>
    <scope>NUCLEOTIDE SEQUENCE [LARGE SCALE GENOMIC DNA]</scope>
    <source>
        <strain evidence="13">RS831</strain>
        <tissue evidence="13">Whole body</tissue>
    </source>
</reference>
<dbReference type="PANTHER" id="PTHR24249:SF381">
    <property type="entry name" value="TRACE AMINE ASSOCIATED RECEPTOR 19P-RELATED"/>
    <property type="match status" value="1"/>
</dbReference>
<protein>
    <recommendedName>
        <fullName evidence="12">G-protein coupled receptors family 1 profile domain-containing protein</fullName>
    </recommendedName>
</protein>
<feature type="transmembrane region" description="Helical" evidence="11">
    <location>
        <begin position="127"/>
        <end position="149"/>
    </location>
</feature>
<evidence type="ECO:0000256" key="11">
    <source>
        <dbReference type="SAM" id="Phobius"/>
    </source>
</evidence>
<feature type="transmembrane region" description="Helical" evidence="11">
    <location>
        <begin position="219"/>
        <end position="239"/>
    </location>
</feature>
<dbReference type="CDD" id="cd15055">
    <property type="entry name" value="7tmA_TAARs"/>
    <property type="match status" value="1"/>
</dbReference>
<comment type="similarity">
    <text evidence="9">Belongs to the G-protein coupled receptor 1 family.</text>
</comment>
<feature type="transmembrane region" description="Helical" evidence="11">
    <location>
        <begin position="90"/>
        <end position="107"/>
    </location>
</feature>
<dbReference type="PROSITE" id="PS00237">
    <property type="entry name" value="G_PROTEIN_RECEP_F1_1"/>
    <property type="match status" value="1"/>
</dbReference>
<feature type="region of interest" description="Disordered" evidence="10">
    <location>
        <begin position="1"/>
        <end position="23"/>
    </location>
</feature>
<feature type="transmembrane region" description="Helical" evidence="11">
    <location>
        <begin position="260"/>
        <end position="280"/>
    </location>
</feature>
<dbReference type="FunFam" id="1.20.1070.10:FF:000279">
    <property type="entry name" value="Trace amine-associated receptor 16f"/>
    <property type="match status" value="1"/>
</dbReference>
<keyword evidence="14" id="KW-1185">Reference proteome</keyword>
<keyword evidence="6 11" id="KW-0472">Membrane</keyword>
<dbReference type="PRINTS" id="PR00237">
    <property type="entry name" value="GPCRRHODOPSN"/>
</dbReference>
<keyword evidence="2" id="KW-1003">Cell membrane</keyword>
<dbReference type="GO" id="GO:0005886">
    <property type="term" value="C:plasma membrane"/>
    <property type="evidence" value="ECO:0007669"/>
    <property type="project" value="UniProtKB-SubCell"/>
</dbReference>
<dbReference type="InterPro" id="IPR017452">
    <property type="entry name" value="GPCR_Rhodpsn_7TM"/>
</dbReference>
<dbReference type="OrthoDB" id="10042731at2759"/>
<gene>
    <name evidence="13" type="ORF">OJAV_G00017580</name>
</gene>
<feature type="transmembrane region" description="Helical" evidence="11">
    <location>
        <begin position="292"/>
        <end position="316"/>
    </location>
</feature>